<protein>
    <submittedName>
        <fullName evidence="3">Peptide/nickel transport system substrate-binding protein</fullName>
    </submittedName>
</protein>
<feature type="domain" description="Solute-binding protein family 5" evidence="2">
    <location>
        <begin position="296"/>
        <end position="572"/>
    </location>
</feature>
<feature type="compositionally biased region" description="Polar residues" evidence="1">
    <location>
        <begin position="274"/>
        <end position="284"/>
    </location>
</feature>
<dbReference type="Pfam" id="PF00496">
    <property type="entry name" value="SBP_bac_5"/>
    <property type="match status" value="1"/>
</dbReference>
<dbReference type="SUPFAM" id="SSF53850">
    <property type="entry name" value="Periplasmic binding protein-like II"/>
    <property type="match status" value="2"/>
</dbReference>
<dbReference type="Gene3D" id="3.10.105.10">
    <property type="entry name" value="Dipeptide-binding Protein, Domain 3"/>
    <property type="match status" value="2"/>
</dbReference>
<sequence>MDEGAPSATRRGALAGAGSAIATALAGCSERLWSRAGTAGSEQIELTIKTVPADDDLAAAKIVSQFRENLRDAGIGVTHEPVPEADLYRDVLLDEEYDVFVARHPGIEEYDALRGLLHSEFVNEQGWQNPFHFSDVLADDYLDRQRRETGEQRRETIAELLEYLGDTVPYTTIGFPIEIAGHRAGIDARRTLSCPGDYFDLLCREPADGPRDGPLEVGVYGDRLGQRLNPLVVDRNRIDGLLGLLYEPLVRRVETGPSREETRVDDENGDDTGAGSQPNWSDSGTETETETETERVPWLAEEVSWDERGTGSEPRLRADVTLREGLEWHDGEPLEADDVVFTYRFLADTSMGAVDGGVPAPRYRSQGTVVETVDRLDDRTVRFSFGETSRPVATTAFSIPILPAHVWRDRTELVADQRTEALTTDNEEPVGSGPFEITDITIDRIELEPVEDHVFREPDDRPEFLEGFSQYSGISFRIDPNVGTMMDSLLDGEIDVTGDGIPPEDIGRFTDAEDVSTVTGQADSFYMIGYNHHHPELGNPRFRQIVSRLVDREHIALDLFNGFAEPATSLGSLVGLSDDEFGPNGRSGEGTGDQSQDANEDEDENEDGDENEDEADGIKITDFPGTDGEIDVELVRSLFRDAGYRYADGELLE</sequence>
<feature type="compositionally biased region" description="Basic and acidic residues" evidence="1">
    <location>
        <begin position="255"/>
        <end position="266"/>
    </location>
</feature>
<dbReference type="EMBL" id="FOKW01000003">
    <property type="protein sequence ID" value="SFC00813.1"/>
    <property type="molecule type" value="Genomic_DNA"/>
</dbReference>
<dbReference type="GO" id="GO:0015833">
    <property type="term" value="P:peptide transport"/>
    <property type="evidence" value="ECO:0007669"/>
    <property type="project" value="TreeGrafter"/>
</dbReference>
<dbReference type="PROSITE" id="PS51318">
    <property type="entry name" value="TAT"/>
    <property type="match status" value="1"/>
</dbReference>
<gene>
    <name evidence="3" type="ORF">SAMN05444422_103465</name>
</gene>
<reference evidence="4" key="1">
    <citation type="submission" date="2016-10" db="EMBL/GenBank/DDBJ databases">
        <authorList>
            <person name="Varghese N."/>
            <person name="Submissions S."/>
        </authorList>
    </citation>
    <scope>NUCLEOTIDE SEQUENCE [LARGE SCALE GENOMIC DNA]</scope>
    <source>
        <strain evidence="4">DSM 13078</strain>
    </source>
</reference>
<evidence type="ECO:0000313" key="4">
    <source>
        <dbReference type="Proteomes" id="UP000199161"/>
    </source>
</evidence>
<dbReference type="PANTHER" id="PTHR30290">
    <property type="entry name" value="PERIPLASMIC BINDING COMPONENT OF ABC TRANSPORTER"/>
    <property type="match status" value="1"/>
</dbReference>
<accession>A0A1I1FUS3</accession>
<keyword evidence="4" id="KW-1185">Reference proteome</keyword>
<dbReference type="Gene3D" id="3.40.190.10">
    <property type="entry name" value="Periplasmic binding protein-like II"/>
    <property type="match status" value="1"/>
</dbReference>
<dbReference type="GO" id="GO:1904680">
    <property type="term" value="F:peptide transmembrane transporter activity"/>
    <property type="evidence" value="ECO:0007669"/>
    <property type="project" value="TreeGrafter"/>
</dbReference>
<dbReference type="InterPro" id="IPR000914">
    <property type="entry name" value="SBP_5_dom"/>
</dbReference>
<name>A0A1I1FUS3_NATHA</name>
<feature type="compositionally biased region" description="Acidic residues" evidence="1">
    <location>
        <begin position="598"/>
        <end position="615"/>
    </location>
</feature>
<feature type="region of interest" description="Disordered" evidence="1">
    <location>
        <begin position="574"/>
        <end position="626"/>
    </location>
</feature>
<dbReference type="Proteomes" id="UP000199161">
    <property type="component" value="Unassembled WGS sequence"/>
</dbReference>
<evidence type="ECO:0000256" key="1">
    <source>
        <dbReference type="SAM" id="MobiDB-lite"/>
    </source>
</evidence>
<dbReference type="RefSeq" id="WP_089787165.1">
    <property type="nucleotide sequence ID" value="NZ_FOKW01000003.1"/>
</dbReference>
<dbReference type="CDD" id="cd00995">
    <property type="entry name" value="PBP2_NikA_DppA_OppA_like"/>
    <property type="match status" value="1"/>
</dbReference>
<dbReference type="OrthoDB" id="233597at2157"/>
<dbReference type="InterPro" id="IPR039424">
    <property type="entry name" value="SBP_5"/>
</dbReference>
<feature type="region of interest" description="Disordered" evidence="1">
    <location>
        <begin position="255"/>
        <end position="296"/>
    </location>
</feature>
<dbReference type="InterPro" id="IPR006311">
    <property type="entry name" value="TAT_signal"/>
</dbReference>
<proteinExistence type="predicted"/>
<evidence type="ECO:0000313" key="3">
    <source>
        <dbReference type="EMBL" id="SFC00813.1"/>
    </source>
</evidence>
<dbReference type="AlphaFoldDB" id="A0A1I1FUS3"/>
<organism evidence="3 4">
    <name type="scientific">Natronobacterium haloterrestre</name>
    <name type="common">Halobiforma haloterrestris</name>
    <dbReference type="NCBI Taxonomy" id="148448"/>
    <lineage>
        <taxon>Archaea</taxon>
        <taxon>Methanobacteriati</taxon>
        <taxon>Methanobacteriota</taxon>
        <taxon>Stenosarchaea group</taxon>
        <taxon>Halobacteria</taxon>
        <taxon>Halobacteriales</taxon>
        <taxon>Natrialbaceae</taxon>
        <taxon>Natronobacterium</taxon>
    </lineage>
</organism>
<evidence type="ECO:0000259" key="2">
    <source>
        <dbReference type="Pfam" id="PF00496"/>
    </source>
</evidence>